<dbReference type="EMBL" id="NMUF01000069">
    <property type="protein sequence ID" value="RFA94950.1"/>
    <property type="molecule type" value="Genomic_DNA"/>
</dbReference>
<dbReference type="Proteomes" id="UP000256877">
    <property type="component" value="Unassembled WGS sequence"/>
</dbReference>
<name>A0A371QWY2_9CREN</name>
<evidence type="ECO:0000313" key="1">
    <source>
        <dbReference type="EMBL" id="RFA94950.1"/>
    </source>
</evidence>
<reference evidence="1 2" key="1">
    <citation type="submission" date="2017-07" db="EMBL/GenBank/DDBJ databases">
        <title>Draft genome sequence of aerobic hyperthermophilic archaea, Pyrobaculum aerophilum YKB31 and YKB32.</title>
        <authorList>
            <person name="Mochizuki T."/>
            <person name="Berliner A.J."/>
            <person name="Yoshida-Takashima Y."/>
            <person name="Takaki Y."/>
            <person name="Nunoura T."/>
            <person name="Takai K."/>
        </authorList>
    </citation>
    <scope>NUCLEOTIDE SEQUENCE [LARGE SCALE GENOMIC DNA]</scope>
    <source>
        <strain evidence="1 2">YKB32</strain>
    </source>
</reference>
<proteinExistence type="predicted"/>
<evidence type="ECO:0000313" key="2">
    <source>
        <dbReference type="Proteomes" id="UP000256877"/>
    </source>
</evidence>
<organism evidence="1 2">
    <name type="scientific">Pyrobaculum aerophilum</name>
    <dbReference type="NCBI Taxonomy" id="13773"/>
    <lineage>
        <taxon>Archaea</taxon>
        <taxon>Thermoproteota</taxon>
        <taxon>Thermoprotei</taxon>
        <taxon>Thermoproteales</taxon>
        <taxon>Thermoproteaceae</taxon>
        <taxon>Pyrobaculum</taxon>
    </lineage>
</organism>
<accession>A0A371QWY2</accession>
<dbReference type="AlphaFoldDB" id="A0A371QWY2"/>
<gene>
    <name evidence="1" type="ORF">CGL52_13720</name>
</gene>
<protein>
    <submittedName>
        <fullName evidence="1">Uncharacterized protein</fullName>
    </submittedName>
</protein>
<sequence length="90" mass="9353">MASLPAGTKMFPFPAFPPLTGRRGLFSPGRKPHSGIPGSKPACGSPGLIAACHALLRRPSRAIHRAALPCGAAACGAEEKPFRLPTPGWR</sequence>
<comment type="caution">
    <text evidence="1">The sequence shown here is derived from an EMBL/GenBank/DDBJ whole genome shotgun (WGS) entry which is preliminary data.</text>
</comment>